<dbReference type="Proteomes" id="UP001497444">
    <property type="component" value="Chromosome 13"/>
</dbReference>
<evidence type="ECO:0000313" key="2">
    <source>
        <dbReference type="Proteomes" id="UP001497444"/>
    </source>
</evidence>
<name>A0ABP0W0R7_9BRYO</name>
<evidence type="ECO:0000313" key="1">
    <source>
        <dbReference type="EMBL" id="CAK9260012.1"/>
    </source>
</evidence>
<proteinExistence type="predicted"/>
<reference evidence="1" key="1">
    <citation type="submission" date="2024-02" db="EMBL/GenBank/DDBJ databases">
        <authorList>
            <consortium name="ELIXIR-Norway"/>
            <consortium name="Elixir Norway"/>
        </authorList>
    </citation>
    <scope>NUCLEOTIDE SEQUENCE</scope>
</reference>
<accession>A0ABP0W0R7</accession>
<keyword evidence="2" id="KW-1185">Reference proteome</keyword>
<organism evidence="1 2">
    <name type="scientific">Sphagnum jensenii</name>
    <dbReference type="NCBI Taxonomy" id="128206"/>
    <lineage>
        <taxon>Eukaryota</taxon>
        <taxon>Viridiplantae</taxon>
        <taxon>Streptophyta</taxon>
        <taxon>Embryophyta</taxon>
        <taxon>Bryophyta</taxon>
        <taxon>Sphagnophytina</taxon>
        <taxon>Sphagnopsida</taxon>
        <taxon>Sphagnales</taxon>
        <taxon>Sphagnaceae</taxon>
        <taxon>Sphagnum</taxon>
    </lineage>
</organism>
<sequence length="93" mass="10247">MTPSSRFSSSQSSYSSSSSWMTNSMLLAPSCPRAAVACAQFAGTLRILTFIHKHRHIVMMNTNDDNNYRVHVNSRPAALLTRFDGVTVAGVPW</sequence>
<dbReference type="EMBL" id="OZ020108">
    <property type="protein sequence ID" value="CAK9260012.1"/>
    <property type="molecule type" value="Genomic_DNA"/>
</dbReference>
<gene>
    <name evidence="1" type="ORF">CSSPJE1EN1_LOCUS5490</name>
</gene>
<protein>
    <submittedName>
        <fullName evidence="1">Uncharacterized protein</fullName>
    </submittedName>
</protein>